<keyword evidence="3" id="KW-0731">Sigma factor</keyword>
<proteinExistence type="inferred from homology"/>
<dbReference type="Proteomes" id="UP000265619">
    <property type="component" value="Unassembled WGS sequence"/>
</dbReference>
<comment type="caution">
    <text evidence="7">The sequence shown here is derived from an EMBL/GenBank/DDBJ whole genome shotgun (WGS) entry which is preliminary data.</text>
</comment>
<dbReference type="NCBIfam" id="NF009180">
    <property type="entry name" value="PRK12528.1"/>
    <property type="match status" value="1"/>
</dbReference>
<dbReference type="NCBIfam" id="TIGR02937">
    <property type="entry name" value="sigma70-ECF"/>
    <property type="match status" value="1"/>
</dbReference>
<feature type="domain" description="RNA polymerase sigma factor 70 region 4 type 2" evidence="6">
    <location>
        <begin position="114"/>
        <end position="166"/>
    </location>
</feature>
<dbReference type="EMBL" id="QXMN01000019">
    <property type="protein sequence ID" value="RIX78643.1"/>
    <property type="molecule type" value="Genomic_DNA"/>
</dbReference>
<dbReference type="InterPro" id="IPR014284">
    <property type="entry name" value="RNA_pol_sigma-70_dom"/>
</dbReference>
<evidence type="ECO:0000256" key="4">
    <source>
        <dbReference type="ARBA" id="ARBA00023163"/>
    </source>
</evidence>
<keyword evidence="4" id="KW-0804">Transcription</keyword>
<dbReference type="InterPro" id="IPR039425">
    <property type="entry name" value="RNA_pol_sigma-70-like"/>
</dbReference>
<dbReference type="GO" id="GO:0006352">
    <property type="term" value="P:DNA-templated transcription initiation"/>
    <property type="evidence" value="ECO:0007669"/>
    <property type="project" value="InterPro"/>
</dbReference>
<evidence type="ECO:0000313" key="8">
    <source>
        <dbReference type="Proteomes" id="UP000265619"/>
    </source>
</evidence>
<dbReference type="PANTHER" id="PTHR43133">
    <property type="entry name" value="RNA POLYMERASE ECF-TYPE SIGMA FACTO"/>
    <property type="match status" value="1"/>
</dbReference>
<evidence type="ECO:0000256" key="3">
    <source>
        <dbReference type="ARBA" id="ARBA00023082"/>
    </source>
</evidence>
<reference evidence="7 8" key="1">
    <citation type="submission" date="2018-09" db="EMBL/GenBank/DDBJ databases">
        <title>Acidovorax cavernicola nov. sp. isolated from Gruta de las Maravillas (Aracena, Spain).</title>
        <authorList>
            <person name="Jurado V."/>
            <person name="Gutierrez-Patricio S."/>
            <person name="Gonzalez-Pimentel J.L."/>
            <person name="Miller A.Z."/>
            <person name="Laiz L."/>
            <person name="Saiz-Jimenez C."/>
        </authorList>
    </citation>
    <scope>NUCLEOTIDE SEQUENCE [LARGE SCALE GENOMIC DNA]</scope>
    <source>
        <strain evidence="7 8">1011MAR4D40.2</strain>
    </source>
</reference>
<gene>
    <name evidence="7" type="ORF">D3H34_16485</name>
</gene>
<dbReference type="SUPFAM" id="SSF88946">
    <property type="entry name" value="Sigma2 domain of RNA polymerase sigma factors"/>
    <property type="match status" value="1"/>
</dbReference>
<dbReference type="PANTHER" id="PTHR43133:SF63">
    <property type="entry name" value="RNA POLYMERASE SIGMA FACTOR FECI-RELATED"/>
    <property type="match status" value="1"/>
</dbReference>
<keyword evidence="8" id="KW-1185">Reference proteome</keyword>
<evidence type="ECO:0000256" key="2">
    <source>
        <dbReference type="ARBA" id="ARBA00023015"/>
    </source>
</evidence>
<protein>
    <submittedName>
        <fullName evidence="7">Sigma-70 family RNA polymerase sigma factor</fullName>
    </submittedName>
</protein>
<dbReference type="InterPro" id="IPR007627">
    <property type="entry name" value="RNA_pol_sigma70_r2"/>
</dbReference>
<dbReference type="Gene3D" id="1.10.10.10">
    <property type="entry name" value="Winged helix-like DNA-binding domain superfamily/Winged helix DNA-binding domain"/>
    <property type="match status" value="1"/>
</dbReference>
<feature type="domain" description="RNA polymerase sigma-70 region 2" evidence="5">
    <location>
        <begin position="18"/>
        <end position="83"/>
    </location>
</feature>
<comment type="similarity">
    <text evidence="1">Belongs to the sigma-70 factor family. ECF subfamily.</text>
</comment>
<evidence type="ECO:0000259" key="6">
    <source>
        <dbReference type="Pfam" id="PF08281"/>
    </source>
</evidence>
<accession>A0A9X8GUQ3</accession>
<dbReference type="SUPFAM" id="SSF88659">
    <property type="entry name" value="Sigma3 and sigma4 domains of RNA polymerase sigma factors"/>
    <property type="match status" value="1"/>
</dbReference>
<organism evidence="7 8">
    <name type="scientific">Acidovorax cavernicola</name>
    <dbReference type="NCBI Taxonomy" id="1675792"/>
    <lineage>
        <taxon>Bacteria</taxon>
        <taxon>Pseudomonadati</taxon>
        <taxon>Pseudomonadota</taxon>
        <taxon>Betaproteobacteria</taxon>
        <taxon>Burkholderiales</taxon>
        <taxon>Comamonadaceae</taxon>
        <taxon>Acidovorax</taxon>
    </lineage>
</organism>
<keyword evidence="2" id="KW-0805">Transcription regulation</keyword>
<dbReference type="GO" id="GO:0003677">
    <property type="term" value="F:DNA binding"/>
    <property type="evidence" value="ECO:0007669"/>
    <property type="project" value="InterPro"/>
</dbReference>
<dbReference type="GO" id="GO:0016987">
    <property type="term" value="F:sigma factor activity"/>
    <property type="evidence" value="ECO:0007669"/>
    <property type="project" value="UniProtKB-KW"/>
</dbReference>
<evidence type="ECO:0000313" key="7">
    <source>
        <dbReference type="EMBL" id="RIX78643.1"/>
    </source>
</evidence>
<dbReference type="Pfam" id="PF04542">
    <property type="entry name" value="Sigma70_r2"/>
    <property type="match status" value="1"/>
</dbReference>
<dbReference type="InterPro" id="IPR013249">
    <property type="entry name" value="RNA_pol_sigma70_r4_t2"/>
</dbReference>
<dbReference type="AlphaFoldDB" id="A0A9X8GUQ3"/>
<evidence type="ECO:0000256" key="1">
    <source>
        <dbReference type="ARBA" id="ARBA00010641"/>
    </source>
</evidence>
<dbReference type="InterPro" id="IPR013325">
    <property type="entry name" value="RNA_pol_sigma_r2"/>
</dbReference>
<name>A0A9X8GUQ3_9BURK</name>
<dbReference type="OrthoDB" id="8536462at2"/>
<dbReference type="Pfam" id="PF08281">
    <property type="entry name" value="Sigma70_r4_2"/>
    <property type="match status" value="1"/>
</dbReference>
<evidence type="ECO:0000259" key="5">
    <source>
        <dbReference type="Pfam" id="PF04542"/>
    </source>
</evidence>
<dbReference type="Gene3D" id="1.10.1740.10">
    <property type="match status" value="1"/>
</dbReference>
<dbReference type="InterPro" id="IPR036388">
    <property type="entry name" value="WH-like_DNA-bd_sf"/>
</dbReference>
<sequence>MSASAPSNPGSPHPVHVLYVEHRDWLQRWLWRRLGCANQAADLSHDTFVRVLVSDTREEIREPRAFLTTLAQRVLASFWRRRSLEQAWLEALAHEPPDLVPSAEDHALVREAVERFDRMLDGLPRRSKQIFLMNRLEGHTHAAIAAQLGLSVATIERHVRQAYIHCMAADLSLDREDRVW</sequence>
<dbReference type="InterPro" id="IPR013324">
    <property type="entry name" value="RNA_pol_sigma_r3/r4-like"/>
</dbReference>